<dbReference type="InterPro" id="IPR013783">
    <property type="entry name" value="Ig-like_fold"/>
</dbReference>
<sequence length="324" mass="35474">MIIIAVVILLLGCWVFNVTCGSKKKVDTSNLSEYANRVSSLVEASNALAQTWTSIQANLVQLIATPEILNDQLKAVEDQCKELLDQVRALEVPEAVRDVNYALLMCFEGRYRAMKNYRPDLVNAISAADTQVYTQNISDDLQELMRSDGSYYYYKRSMSESLSENNIADTSLPDSVWLPNWDQATAESVRSMLISLKGTEVHGLALGGVTLSPAGRIVEEGGEAVHRIPYTQEISITISIQNQGSRAEKDVVVSVSLYSTANPAPTKQEQTIASIGPGETVQVVFAGLKPKTGGVRNVLEVKAGPIPLETLVDNNQKLIYFTVE</sequence>
<dbReference type="STRING" id="1797197.A2Y75_07090"/>
<accession>A0A1F2WJ93</accession>
<protein>
    <recommendedName>
        <fullName evidence="3">CARDB domain-containing protein</fullName>
    </recommendedName>
</protein>
<dbReference type="GO" id="GO:0005975">
    <property type="term" value="P:carbohydrate metabolic process"/>
    <property type="evidence" value="ECO:0007669"/>
    <property type="project" value="UniProtKB-ARBA"/>
</dbReference>
<dbReference type="Gene3D" id="2.60.40.10">
    <property type="entry name" value="Immunoglobulins"/>
    <property type="match status" value="1"/>
</dbReference>
<evidence type="ECO:0000313" key="1">
    <source>
        <dbReference type="EMBL" id="OFW56917.1"/>
    </source>
</evidence>
<dbReference type="EMBL" id="MELK01000040">
    <property type="protein sequence ID" value="OFW56917.1"/>
    <property type="molecule type" value="Genomic_DNA"/>
</dbReference>
<name>A0A1F2WJ93_9ACTN</name>
<gene>
    <name evidence="1" type="ORF">A2Y75_07090</name>
</gene>
<reference evidence="1 2" key="1">
    <citation type="journal article" date="2016" name="Nat. Commun.">
        <title>Thousands of microbial genomes shed light on interconnected biogeochemical processes in an aquifer system.</title>
        <authorList>
            <person name="Anantharaman K."/>
            <person name="Brown C.T."/>
            <person name="Hug L.A."/>
            <person name="Sharon I."/>
            <person name="Castelle C.J."/>
            <person name="Probst A.J."/>
            <person name="Thomas B.C."/>
            <person name="Singh A."/>
            <person name="Wilkins M.J."/>
            <person name="Karaoz U."/>
            <person name="Brodie E.L."/>
            <person name="Williams K.H."/>
            <person name="Hubbard S.S."/>
            <person name="Banfield J.F."/>
        </authorList>
    </citation>
    <scope>NUCLEOTIDE SEQUENCE [LARGE SCALE GENOMIC DNA]</scope>
</reference>
<evidence type="ECO:0000313" key="2">
    <source>
        <dbReference type="Proteomes" id="UP000177876"/>
    </source>
</evidence>
<organism evidence="1 2">
    <name type="scientific">Candidatus Solincola sediminis</name>
    <dbReference type="NCBI Taxonomy" id="1797199"/>
    <lineage>
        <taxon>Bacteria</taxon>
        <taxon>Bacillati</taxon>
        <taxon>Actinomycetota</taxon>
        <taxon>Candidatus Geothermincolia</taxon>
        <taxon>Candidatus Geothermincolales</taxon>
        <taxon>Candidatus Geothermincolaceae</taxon>
        <taxon>Candidatus Solincola</taxon>
    </lineage>
</organism>
<comment type="caution">
    <text evidence="1">The sequence shown here is derived from an EMBL/GenBank/DDBJ whole genome shotgun (WGS) entry which is preliminary data.</text>
</comment>
<evidence type="ECO:0008006" key="3">
    <source>
        <dbReference type="Google" id="ProtNLM"/>
    </source>
</evidence>
<dbReference type="Proteomes" id="UP000177876">
    <property type="component" value="Unassembled WGS sequence"/>
</dbReference>
<dbReference type="AlphaFoldDB" id="A0A1F2WJ93"/>
<proteinExistence type="predicted"/>